<dbReference type="CDD" id="cd17574">
    <property type="entry name" value="REC_OmpR"/>
    <property type="match status" value="1"/>
</dbReference>
<dbReference type="InterPro" id="IPR001867">
    <property type="entry name" value="OmpR/PhoB-type_DNA-bd"/>
</dbReference>
<evidence type="ECO:0000313" key="10">
    <source>
        <dbReference type="EMBL" id="VYU13412.1"/>
    </source>
</evidence>
<protein>
    <submittedName>
        <fullName evidence="10">Response regulator ArlR</fullName>
    </submittedName>
</protein>
<dbReference type="GO" id="GO:0005829">
    <property type="term" value="C:cytosol"/>
    <property type="evidence" value="ECO:0007669"/>
    <property type="project" value="TreeGrafter"/>
</dbReference>
<dbReference type="RefSeq" id="WP_156676857.1">
    <property type="nucleotide sequence ID" value="NZ_CACRUL010000015.1"/>
</dbReference>
<dbReference type="Gene3D" id="3.40.50.2300">
    <property type="match status" value="1"/>
</dbReference>
<evidence type="ECO:0000259" key="8">
    <source>
        <dbReference type="PROSITE" id="PS50110"/>
    </source>
</evidence>
<evidence type="ECO:0000256" key="1">
    <source>
        <dbReference type="ARBA" id="ARBA00022553"/>
    </source>
</evidence>
<dbReference type="PROSITE" id="PS50110">
    <property type="entry name" value="RESPONSE_REGULATORY"/>
    <property type="match status" value="1"/>
</dbReference>
<accession>A0A6N3CBJ2</accession>
<dbReference type="GO" id="GO:0032993">
    <property type="term" value="C:protein-DNA complex"/>
    <property type="evidence" value="ECO:0007669"/>
    <property type="project" value="TreeGrafter"/>
</dbReference>
<dbReference type="Pfam" id="PF00486">
    <property type="entry name" value="Trans_reg_C"/>
    <property type="match status" value="1"/>
</dbReference>
<dbReference type="InterPro" id="IPR036388">
    <property type="entry name" value="WH-like_DNA-bd_sf"/>
</dbReference>
<dbReference type="PROSITE" id="PS51755">
    <property type="entry name" value="OMPR_PHOB"/>
    <property type="match status" value="1"/>
</dbReference>
<dbReference type="InterPro" id="IPR001789">
    <property type="entry name" value="Sig_transdc_resp-reg_receiver"/>
</dbReference>
<feature type="DNA-binding region" description="OmpR/PhoB-type" evidence="7">
    <location>
        <begin position="125"/>
        <end position="222"/>
    </location>
</feature>
<dbReference type="GO" id="GO:0000976">
    <property type="term" value="F:transcription cis-regulatory region binding"/>
    <property type="evidence" value="ECO:0007669"/>
    <property type="project" value="TreeGrafter"/>
</dbReference>
<evidence type="ECO:0000259" key="9">
    <source>
        <dbReference type="PROSITE" id="PS51755"/>
    </source>
</evidence>
<proteinExistence type="predicted"/>
<dbReference type="Gene3D" id="6.10.250.690">
    <property type="match status" value="1"/>
</dbReference>
<keyword evidence="1 6" id="KW-0597">Phosphoprotein</keyword>
<evidence type="ECO:0000256" key="3">
    <source>
        <dbReference type="ARBA" id="ARBA00023015"/>
    </source>
</evidence>
<dbReference type="Pfam" id="PF00072">
    <property type="entry name" value="Response_reg"/>
    <property type="match status" value="1"/>
</dbReference>
<keyword evidence="5" id="KW-0804">Transcription</keyword>
<dbReference type="InterPro" id="IPR011006">
    <property type="entry name" value="CheY-like_superfamily"/>
</dbReference>
<feature type="domain" description="OmpR/PhoB-type" evidence="9">
    <location>
        <begin position="125"/>
        <end position="222"/>
    </location>
</feature>
<name>A0A6N3CBJ2_STROR</name>
<dbReference type="GO" id="GO:0006355">
    <property type="term" value="P:regulation of DNA-templated transcription"/>
    <property type="evidence" value="ECO:0007669"/>
    <property type="project" value="InterPro"/>
</dbReference>
<dbReference type="InterPro" id="IPR016032">
    <property type="entry name" value="Sig_transdc_resp-reg_C-effctor"/>
</dbReference>
<feature type="modified residue" description="4-aspartylphosphate" evidence="6">
    <location>
        <position position="52"/>
    </location>
</feature>
<evidence type="ECO:0000256" key="6">
    <source>
        <dbReference type="PROSITE-ProRule" id="PRU00169"/>
    </source>
</evidence>
<dbReference type="PANTHER" id="PTHR48111:SF2">
    <property type="entry name" value="RESPONSE REGULATOR SAER"/>
    <property type="match status" value="1"/>
</dbReference>
<feature type="domain" description="Response regulatory" evidence="8">
    <location>
        <begin position="4"/>
        <end position="115"/>
    </location>
</feature>
<dbReference type="InterPro" id="IPR039420">
    <property type="entry name" value="WalR-like"/>
</dbReference>
<dbReference type="AlphaFoldDB" id="A0A6N3CBJ2"/>
<gene>
    <name evidence="10" type="primary">arlR_3</name>
    <name evidence="10" type="ORF">SRLFYP117_01127</name>
</gene>
<reference evidence="10" key="1">
    <citation type="submission" date="2019-11" db="EMBL/GenBank/DDBJ databases">
        <authorList>
            <person name="Feng L."/>
        </authorList>
    </citation>
    <scope>NUCLEOTIDE SEQUENCE</scope>
    <source>
        <strain evidence="10">SrubneriLFYP117</strain>
    </source>
</reference>
<sequence length="223" mass="26222">MKYKILAIDDDEKILRLIGNALEANNFNVETRSNIEEIDICDFTGFDLILLDVMMPISGLEICRSIRSQITTPILFLTAKDFEEDLLKGIQAGADDYITKPFSIKELIARIQMHLRREERLCQTSKKELISDITFYRDSQEVYYQSKSISLTKREFDLLYLLAKNENRIFSAEELYDYLYPVSSDVQLRSITEYIYQIRQKFKTHQIDPIKTVWGGGYKWQKK</sequence>
<dbReference type="EMBL" id="CACRUL010000015">
    <property type="protein sequence ID" value="VYU13412.1"/>
    <property type="molecule type" value="Genomic_DNA"/>
</dbReference>
<evidence type="ECO:0000256" key="2">
    <source>
        <dbReference type="ARBA" id="ARBA00023012"/>
    </source>
</evidence>
<evidence type="ECO:0000256" key="7">
    <source>
        <dbReference type="PROSITE-ProRule" id="PRU01091"/>
    </source>
</evidence>
<dbReference type="CDD" id="cd00383">
    <property type="entry name" value="trans_reg_C"/>
    <property type="match status" value="1"/>
</dbReference>
<dbReference type="SMART" id="SM00448">
    <property type="entry name" value="REC"/>
    <property type="match status" value="1"/>
</dbReference>
<dbReference type="SUPFAM" id="SSF52172">
    <property type="entry name" value="CheY-like"/>
    <property type="match status" value="1"/>
</dbReference>
<keyword evidence="4 7" id="KW-0238">DNA-binding</keyword>
<keyword evidence="3" id="KW-0805">Transcription regulation</keyword>
<dbReference type="Gene3D" id="1.10.10.10">
    <property type="entry name" value="Winged helix-like DNA-binding domain superfamily/Winged helix DNA-binding domain"/>
    <property type="match status" value="1"/>
</dbReference>
<dbReference type="PANTHER" id="PTHR48111">
    <property type="entry name" value="REGULATOR OF RPOS"/>
    <property type="match status" value="1"/>
</dbReference>
<dbReference type="SMART" id="SM00862">
    <property type="entry name" value="Trans_reg_C"/>
    <property type="match status" value="1"/>
</dbReference>
<evidence type="ECO:0000256" key="5">
    <source>
        <dbReference type="ARBA" id="ARBA00023163"/>
    </source>
</evidence>
<keyword evidence="2" id="KW-0902">Two-component regulatory system</keyword>
<evidence type="ECO:0000256" key="4">
    <source>
        <dbReference type="ARBA" id="ARBA00023125"/>
    </source>
</evidence>
<dbReference type="GO" id="GO:0000156">
    <property type="term" value="F:phosphorelay response regulator activity"/>
    <property type="evidence" value="ECO:0007669"/>
    <property type="project" value="TreeGrafter"/>
</dbReference>
<organism evidence="10">
    <name type="scientific">Streptococcus oralis</name>
    <dbReference type="NCBI Taxonomy" id="1303"/>
    <lineage>
        <taxon>Bacteria</taxon>
        <taxon>Bacillati</taxon>
        <taxon>Bacillota</taxon>
        <taxon>Bacilli</taxon>
        <taxon>Lactobacillales</taxon>
        <taxon>Streptococcaceae</taxon>
        <taxon>Streptococcus</taxon>
    </lineage>
</organism>
<dbReference type="SUPFAM" id="SSF46894">
    <property type="entry name" value="C-terminal effector domain of the bipartite response regulators"/>
    <property type="match status" value="1"/>
</dbReference>